<dbReference type="InterPro" id="IPR004358">
    <property type="entry name" value="Sig_transdc_His_kin-like_C"/>
</dbReference>
<keyword evidence="10" id="KW-1185">Reference proteome</keyword>
<evidence type="ECO:0000256" key="1">
    <source>
        <dbReference type="ARBA" id="ARBA00000085"/>
    </source>
</evidence>
<dbReference type="Pfam" id="PF02518">
    <property type="entry name" value="HATPase_c"/>
    <property type="match status" value="1"/>
</dbReference>
<comment type="catalytic activity">
    <reaction evidence="1">
        <text>ATP + protein L-histidine = ADP + protein N-phospho-L-histidine.</text>
        <dbReference type="EC" id="2.7.13.3"/>
    </reaction>
</comment>
<protein>
    <recommendedName>
        <fullName evidence="2">histidine kinase</fullName>
        <ecNumber evidence="2">2.7.13.3</ecNumber>
    </recommendedName>
</protein>
<dbReference type="PANTHER" id="PTHR45453">
    <property type="entry name" value="PHOSPHATE REGULON SENSOR PROTEIN PHOR"/>
    <property type="match status" value="1"/>
</dbReference>
<gene>
    <name evidence="9" type="ORF">AA106555_0437</name>
</gene>
<keyword evidence="6" id="KW-0902">Two-component regulatory system</keyword>
<keyword evidence="3" id="KW-0597">Phosphoprotein</keyword>
<dbReference type="PROSITE" id="PS50109">
    <property type="entry name" value="HIS_KIN"/>
    <property type="match status" value="1"/>
</dbReference>
<comment type="caution">
    <text evidence="9">The sequence shown here is derived from an EMBL/GenBank/DDBJ whole genome shotgun (WGS) entry which is preliminary data.</text>
</comment>
<dbReference type="PANTHER" id="PTHR45453:SF1">
    <property type="entry name" value="PHOSPHATE REGULON SENSOR PROTEIN PHOR"/>
    <property type="match status" value="1"/>
</dbReference>
<evidence type="ECO:0000313" key="10">
    <source>
        <dbReference type="Proteomes" id="UP001062632"/>
    </source>
</evidence>
<name>A0ABQ0QN75_9PROT</name>
<feature type="region of interest" description="Disordered" evidence="7">
    <location>
        <begin position="193"/>
        <end position="217"/>
    </location>
</feature>
<accession>A0ABQ0QN75</accession>
<dbReference type="CDD" id="cd00075">
    <property type="entry name" value="HATPase"/>
    <property type="match status" value="1"/>
</dbReference>
<dbReference type="PRINTS" id="PR00344">
    <property type="entry name" value="BCTRLSENSOR"/>
</dbReference>
<evidence type="ECO:0000259" key="8">
    <source>
        <dbReference type="PROSITE" id="PS50109"/>
    </source>
</evidence>
<dbReference type="InterPro" id="IPR003594">
    <property type="entry name" value="HATPase_dom"/>
</dbReference>
<keyword evidence="5 9" id="KW-0418">Kinase</keyword>
<dbReference type="EMBL" id="BAQC01000008">
    <property type="protein sequence ID" value="GBR51099.1"/>
    <property type="molecule type" value="Genomic_DNA"/>
</dbReference>
<evidence type="ECO:0000256" key="4">
    <source>
        <dbReference type="ARBA" id="ARBA00022679"/>
    </source>
</evidence>
<dbReference type="InterPro" id="IPR005467">
    <property type="entry name" value="His_kinase_dom"/>
</dbReference>
<evidence type="ECO:0000313" key="9">
    <source>
        <dbReference type="EMBL" id="GBR51099.1"/>
    </source>
</evidence>
<dbReference type="InterPro" id="IPR050351">
    <property type="entry name" value="BphY/WalK/GraS-like"/>
</dbReference>
<dbReference type="SMART" id="SM00387">
    <property type="entry name" value="HATPase_c"/>
    <property type="match status" value="1"/>
</dbReference>
<evidence type="ECO:0000256" key="7">
    <source>
        <dbReference type="SAM" id="MobiDB-lite"/>
    </source>
</evidence>
<evidence type="ECO:0000256" key="5">
    <source>
        <dbReference type="ARBA" id="ARBA00022777"/>
    </source>
</evidence>
<evidence type="ECO:0000256" key="6">
    <source>
        <dbReference type="ARBA" id="ARBA00023012"/>
    </source>
</evidence>
<sequence length="217" mass="24211">MAQQSARMKRLIDRLLYLSRVQAHEHQKPRTLVDVSDLMAVVLDEVAPRFEGEGYALKFDIEDELFIRADEDELVQVILNLIENALRYGKRDGHLLSVTLQARRAVPQDDRWPTENGVVLSVKDDGRGMEAHHLPRLAERFYRVADAVQTGRTQGTGLGLSIVRHIVDRHQGRMHIASAPNQGTACLVWLPPPNTEHGTERNTSSAGLVGSAEGDVI</sequence>
<dbReference type="Gene3D" id="3.30.565.10">
    <property type="entry name" value="Histidine kinase-like ATPase, C-terminal domain"/>
    <property type="match status" value="1"/>
</dbReference>
<feature type="domain" description="Histidine kinase" evidence="8">
    <location>
        <begin position="1"/>
        <end position="194"/>
    </location>
</feature>
<dbReference type="EC" id="2.7.13.3" evidence="2"/>
<dbReference type="SUPFAM" id="SSF55874">
    <property type="entry name" value="ATPase domain of HSP90 chaperone/DNA topoisomerase II/histidine kinase"/>
    <property type="match status" value="1"/>
</dbReference>
<dbReference type="InterPro" id="IPR036890">
    <property type="entry name" value="HATPase_C_sf"/>
</dbReference>
<keyword evidence="4" id="KW-0808">Transferase</keyword>
<dbReference type="GO" id="GO:0016301">
    <property type="term" value="F:kinase activity"/>
    <property type="evidence" value="ECO:0007669"/>
    <property type="project" value="UniProtKB-KW"/>
</dbReference>
<dbReference type="Proteomes" id="UP001062632">
    <property type="component" value="Unassembled WGS sequence"/>
</dbReference>
<organism evidence="9 10">
    <name type="scientific">Neokomagataea thailandica NBRC 106555</name>
    <dbReference type="NCBI Taxonomy" id="1223520"/>
    <lineage>
        <taxon>Bacteria</taxon>
        <taxon>Pseudomonadati</taxon>
        <taxon>Pseudomonadota</taxon>
        <taxon>Alphaproteobacteria</taxon>
        <taxon>Acetobacterales</taxon>
        <taxon>Acetobacteraceae</taxon>
        <taxon>Neokomagataea</taxon>
    </lineage>
</organism>
<proteinExistence type="predicted"/>
<reference evidence="9 10" key="1">
    <citation type="submission" date="2013-04" db="EMBL/GenBank/DDBJ databases">
        <title>The genome sequencing project of 58 acetic acid bacteria.</title>
        <authorList>
            <person name="Okamoto-Kainuma A."/>
            <person name="Ishikawa M."/>
            <person name="Umino S."/>
            <person name="Koizumi Y."/>
            <person name="Shiwa Y."/>
            <person name="Yoshikawa H."/>
            <person name="Matsutani M."/>
            <person name="Matsushita K."/>
        </authorList>
    </citation>
    <scope>NUCLEOTIDE SEQUENCE [LARGE SCALE GENOMIC DNA]</scope>
    <source>
        <strain evidence="9 10">NBRC 106555</strain>
    </source>
</reference>
<evidence type="ECO:0000256" key="3">
    <source>
        <dbReference type="ARBA" id="ARBA00022553"/>
    </source>
</evidence>
<evidence type="ECO:0000256" key="2">
    <source>
        <dbReference type="ARBA" id="ARBA00012438"/>
    </source>
</evidence>